<evidence type="ECO:0000256" key="1">
    <source>
        <dbReference type="ARBA" id="ARBA00002092"/>
    </source>
</evidence>
<feature type="compositionally biased region" description="Low complexity" evidence="5">
    <location>
        <begin position="547"/>
        <end position="566"/>
    </location>
</feature>
<dbReference type="EMBL" id="BTGD01000006">
    <property type="protein sequence ID" value="GMM55768.1"/>
    <property type="molecule type" value="Genomic_DNA"/>
</dbReference>
<feature type="compositionally biased region" description="Basic and acidic residues" evidence="5">
    <location>
        <begin position="143"/>
        <end position="159"/>
    </location>
</feature>
<dbReference type="Pfam" id="PF11489">
    <property type="entry name" value="Aim21"/>
    <property type="match status" value="1"/>
</dbReference>
<evidence type="ECO:0000313" key="7">
    <source>
        <dbReference type="Proteomes" id="UP001377567"/>
    </source>
</evidence>
<feature type="compositionally biased region" description="Basic residues" evidence="5">
    <location>
        <begin position="597"/>
        <end position="608"/>
    </location>
</feature>
<dbReference type="AlphaFoldDB" id="A0AAV5RYT9"/>
<feature type="region of interest" description="Disordered" evidence="5">
    <location>
        <begin position="344"/>
        <end position="612"/>
    </location>
</feature>
<feature type="region of interest" description="Disordered" evidence="5">
    <location>
        <begin position="746"/>
        <end position="770"/>
    </location>
</feature>
<proteinExistence type="inferred from homology"/>
<evidence type="ECO:0000256" key="2">
    <source>
        <dbReference type="ARBA" id="ARBA00004134"/>
    </source>
</evidence>
<sequence length="770" mass="82452">MSAPEETVGTPAPEQPSGVLPAGRPLRNPRTVESFQPVTGDELPHVPARPLRRPSTEATIGSGSGIEKGVSEIEPVTAEPVVPRRPVIARAHSSTSSLGEVAPPSQDASASGETSKESQPFVPPRPTRAPASHEQQTPVVAEEEPRIPTRPARNMEKEQPAVAQTEAVTEPKVPSRPLRRPATGEHLTSSNPTSTEDATAGNEIPVPPRPHRDANRAEEEKDENTEDTSADLNVEGESADASESTTPFSKDQDESEMVEPLMPKRPVRRTTEDIQTPSVPMRPRKAATSGDLLAAKRPSLEAVETTETEKDEPKEDMVEEDEELEEKPVEALDVISATSGTPEAAVLEVQEETKGPSNVPEAIEASTSNDAVTTAEPALKESHLPENESKVAEEQVPQPQAKTETQAEPIPAAAEPVASTTTETTPKAEVDASKEPSTGNEPALAQSKEPLPSVPARPARKGPPPVPKKPSSKIAAFHQMLQRQQMKNLGMEEPEEAASPAPTQEEQPTTSASPDQDSTQASERPPVAPSKRPTPAAARNMNGMFALPGMIPGMLPGMVPGGVLPPSLSKKLGISTPDENAGNDSKPQGALSDVRQRRARGPRGRKLPTKISKIEKVVDTTGSNEIEMFSTWSITVTPKPVASDVKAEPALQPEIETETETEVQPVHEEVSLEQPVPVQASEATVSVADVSVSETPVSVGEAIETMDGDEKPVCLEHELEEMAESLMQKEMLKGDIDEMEINEEMETVEPRLEQEEDGFGEPVPEEDIPE</sequence>
<comment type="function">
    <text evidence="1">Involved in mitochondrial migration along actin filaments.</text>
</comment>
<feature type="compositionally biased region" description="Acidic residues" evidence="5">
    <location>
        <begin position="754"/>
        <end position="770"/>
    </location>
</feature>
<evidence type="ECO:0000256" key="5">
    <source>
        <dbReference type="SAM" id="MobiDB-lite"/>
    </source>
</evidence>
<feature type="compositionally biased region" description="Low complexity" evidence="5">
    <location>
        <begin position="404"/>
        <end position="418"/>
    </location>
</feature>
<accession>A0AAV5RYT9</accession>
<reference evidence="6 7" key="1">
    <citation type="journal article" date="2023" name="Elife">
        <title>Identification of key yeast species and microbe-microbe interactions impacting larval growth of Drosophila in the wild.</title>
        <authorList>
            <person name="Mure A."/>
            <person name="Sugiura Y."/>
            <person name="Maeda R."/>
            <person name="Honda K."/>
            <person name="Sakurai N."/>
            <person name="Takahashi Y."/>
            <person name="Watada M."/>
            <person name="Katoh T."/>
            <person name="Gotoh A."/>
            <person name="Gotoh Y."/>
            <person name="Taniguchi I."/>
            <person name="Nakamura K."/>
            <person name="Hayashi T."/>
            <person name="Katayama T."/>
            <person name="Uemura T."/>
            <person name="Hattori Y."/>
        </authorList>
    </citation>
    <scope>NUCLEOTIDE SEQUENCE [LARGE SCALE GENOMIC DNA]</scope>
    <source>
        <strain evidence="6 7">KH-74</strain>
    </source>
</reference>
<feature type="compositionally biased region" description="Acidic residues" evidence="5">
    <location>
        <begin position="220"/>
        <end position="229"/>
    </location>
</feature>
<feature type="compositionally biased region" description="Basic and acidic residues" evidence="5">
    <location>
        <begin position="307"/>
        <end position="316"/>
    </location>
</feature>
<feature type="compositionally biased region" description="Basic and acidic residues" evidence="5">
    <location>
        <begin position="210"/>
        <end position="219"/>
    </location>
</feature>
<feature type="compositionally biased region" description="Basic and acidic residues" evidence="5">
    <location>
        <begin position="378"/>
        <end position="393"/>
    </location>
</feature>
<feature type="compositionally biased region" description="Polar residues" evidence="5">
    <location>
        <begin position="509"/>
        <end position="522"/>
    </location>
</feature>
<gene>
    <name evidence="6" type="ORF">DAKH74_023840</name>
</gene>
<organism evidence="6 7">
    <name type="scientific">Maudiozyma humilis</name>
    <name type="common">Sour dough yeast</name>
    <name type="synonym">Kazachstania humilis</name>
    <dbReference type="NCBI Taxonomy" id="51915"/>
    <lineage>
        <taxon>Eukaryota</taxon>
        <taxon>Fungi</taxon>
        <taxon>Dikarya</taxon>
        <taxon>Ascomycota</taxon>
        <taxon>Saccharomycotina</taxon>
        <taxon>Saccharomycetes</taxon>
        <taxon>Saccharomycetales</taxon>
        <taxon>Saccharomycetaceae</taxon>
        <taxon>Maudiozyma</taxon>
    </lineage>
</organism>
<feature type="compositionally biased region" description="Low complexity" evidence="5">
    <location>
        <begin position="497"/>
        <end position="508"/>
    </location>
</feature>
<feature type="region of interest" description="Disordered" evidence="5">
    <location>
        <begin position="657"/>
        <end position="678"/>
    </location>
</feature>
<dbReference type="Proteomes" id="UP001377567">
    <property type="component" value="Unassembled WGS sequence"/>
</dbReference>
<evidence type="ECO:0000256" key="4">
    <source>
        <dbReference type="ARBA" id="ARBA00021016"/>
    </source>
</evidence>
<protein>
    <recommendedName>
        <fullName evidence="4">Altered inheritance of mitochondria protein 21</fullName>
    </recommendedName>
</protein>
<dbReference type="GO" id="GO:0030479">
    <property type="term" value="C:actin cortical patch"/>
    <property type="evidence" value="ECO:0007669"/>
    <property type="project" value="UniProtKB-SubCell"/>
</dbReference>
<comment type="similarity">
    <text evidence="3">Belongs to the AIM21 family.</text>
</comment>
<comment type="caution">
    <text evidence="6">The sequence shown here is derived from an EMBL/GenBank/DDBJ whole genome shotgun (WGS) entry which is preliminary data.</text>
</comment>
<feature type="region of interest" description="Disordered" evidence="5">
    <location>
        <begin position="1"/>
        <end position="330"/>
    </location>
</feature>
<dbReference type="InterPro" id="IPR021582">
    <property type="entry name" value="Aim21"/>
</dbReference>
<evidence type="ECO:0000256" key="3">
    <source>
        <dbReference type="ARBA" id="ARBA00006466"/>
    </source>
</evidence>
<evidence type="ECO:0000313" key="6">
    <source>
        <dbReference type="EMBL" id="GMM55768.1"/>
    </source>
</evidence>
<comment type="subcellular location">
    <subcellularLocation>
        <location evidence="2">Cytoplasm</location>
        <location evidence="2">Cytoskeleton</location>
        <location evidence="2">Actin patch</location>
    </subcellularLocation>
</comment>
<name>A0AAV5RYT9_MAUHU</name>
<feature type="compositionally biased region" description="Polar residues" evidence="5">
    <location>
        <begin position="186"/>
        <end position="197"/>
    </location>
</feature>
<keyword evidence="7" id="KW-1185">Reference proteome</keyword>